<feature type="domain" description="Heterokaryon incompatibility" evidence="3">
    <location>
        <begin position="110"/>
        <end position="310"/>
    </location>
</feature>
<reference evidence="4 5" key="1">
    <citation type="submission" date="2024-04" db="EMBL/GenBank/DDBJ databases">
        <title>Phyllosticta paracitricarpa is synonymous to the EU quarantine fungus P. citricarpa based on phylogenomic analyses.</title>
        <authorList>
            <consortium name="Lawrence Berkeley National Laboratory"/>
            <person name="Van Ingen-Buijs V.A."/>
            <person name="Van Westerhoven A.C."/>
            <person name="Haridas S."/>
            <person name="Skiadas P."/>
            <person name="Martin F."/>
            <person name="Groenewald J.Z."/>
            <person name="Crous P.W."/>
            <person name="Seidl M.F."/>
        </authorList>
    </citation>
    <scope>NUCLEOTIDE SEQUENCE [LARGE SCALE GENOMIC DNA]</scope>
    <source>
        <strain evidence="4 5">CBS 123374</strain>
    </source>
</reference>
<feature type="transmembrane region" description="Helical" evidence="2">
    <location>
        <begin position="402"/>
        <end position="428"/>
    </location>
</feature>
<protein>
    <submittedName>
        <fullName evidence="4">Heterokaryon incompatibility protein-domain-containing protein</fullName>
    </submittedName>
</protein>
<keyword evidence="5" id="KW-1185">Reference proteome</keyword>
<dbReference type="Pfam" id="PF06985">
    <property type="entry name" value="HET"/>
    <property type="match status" value="1"/>
</dbReference>
<evidence type="ECO:0000259" key="3">
    <source>
        <dbReference type="Pfam" id="PF06985"/>
    </source>
</evidence>
<dbReference type="Pfam" id="PF26639">
    <property type="entry name" value="Het-6_barrel"/>
    <property type="match status" value="1"/>
</dbReference>
<dbReference type="PANTHER" id="PTHR24148:SF64">
    <property type="entry name" value="HETEROKARYON INCOMPATIBILITY DOMAIN-CONTAINING PROTEIN"/>
    <property type="match status" value="1"/>
</dbReference>
<dbReference type="Proteomes" id="UP001492380">
    <property type="component" value="Unassembled WGS sequence"/>
</dbReference>
<gene>
    <name evidence="4" type="ORF">HDK90DRAFT_437200</name>
</gene>
<feature type="compositionally biased region" description="Polar residues" evidence="1">
    <location>
        <begin position="658"/>
        <end position="674"/>
    </location>
</feature>
<keyword evidence="2" id="KW-0472">Membrane</keyword>
<keyword evidence="2" id="KW-1133">Transmembrane helix</keyword>
<dbReference type="InterPro" id="IPR010730">
    <property type="entry name" value="HET"/>
</dbReference>
<dbReference type="PANTHER" id="PTHR24148">
    <property type="entry name" value="ANKYRIN REPEAT DOMAIN-CONTAINING PROTEIN 39 HOMOLOG-RELATED"/>
    <property type="match status" value="1"/>
</dbReference>
<feature type="transmembrane region" description="Helical" evidence="2">
    <location>
        <begin position="440"/>
        <end position="460"/>
    </location>
</feature>
<feature type="region of interest" description="Disordered" evidence="1">
    <location>
        <begin position="639"/>
        <end position="675"/>
    </location>
</feature>
<keyword evidence="2" id="KW-0812">Transmembrane</keyword>
<evidence type="ECO:0000313" key="5">
    <source>
        <dbReference type="Proteomes" id="UP001492380"/>
    </source>
</evidence>
<dbReference type="EMBL" id="JBBWRZ010000006">
    <property type="protein sequence ID" value="KAK8233353.1"/>
    <property type="molecule type" value="Genomic_DNA"/>
</dbReference>
<evidence type="ECO:0000313" key="4">
    <source>
        <dbReference type="EMBL" id="KAK8233353.1"/>
    </source>
</evidence>
<name>A0ABR1YLJ8_9PEZI</name>
<sequence>MARLLRQYVSTQNGPSARSSEGDLLIDLAHLDEGTYDGSSAVFDPDPPVGRHPLTRAQLYTIHALPINESRSIRVLDLDAAPRRYIVGRSKEAPLAAKLRVVSLATSPQFTALSYVWGTDSPDMNVDYITIDGSCRLKITPNCRKALTALRNKFGAITIWVDAICINQQDIEERSRQVQLMEEIYSWAKCTYVWMGSGDKRVHRAISCLNEQGKRCLTDEIAWFSDGSKRGKLRLGWAIATTIFLSALFRPVRWISFLGKKTLEHDSPSAFDESIAKFRKISGFSEGFSAVDMDAFFGQTWFQRVWTFQEFILSESLVLVYDDITISHRRLMGAIERIHHRFGSHVPWNVSAQYENLVTIWMYINRPTHWNNVNEPIRKKLPKGTSLTAYQQKAFDQFFGKYWVNIMLYTLHQTIFVLTLTCVFMVPVLEGAGLWSFNPLLGSIYMIVFGVFPLWYTWWFDRIADGWEKRVGTSIRFGIMRSSLDAKTIYLSGIIHAIRNRDATNPLDRSYAVHGVLSRLNITLSRPDYTKSRGRVYQDLLTNLVRWNAKMVNLIMDAGATPKFSDAPSWVPDWNEAKDHVFFDQDRLYGRNGLDPTWRWTPVVKVEGNVLEVSGVCVDTIAFSSGKFAVVSNDGKAEQEVRDQTTNSISLAYDGSNEPDNPTATENERVNQPIQDDEFVEPRGKAGANVEFANKDALWDALFRLASRILYARRDANDFYWSTVTGLEGMSSFDKAYRVLRITDPRILESSPDNDEEHRQAFRRQVENDDDGLLVVSLMRKYVDQILSVGRIVFATRDGYVGTGPTRIDQGDRIALIAGVGVPMVLRENELDLEGNKRYIVIGPANIPGYMNGEIEEAEVDLETISLI</sequence>
<dbReference type="InterPro" id="IPR052895">
    <property type="entry name" value="HetReg/Transcr_Mod"/>
</dbReference>
<organism evidence="4 5">
    <name type="scientific">Phyllosticta capitalensis</name>
    <dbReference type="NCBI Taxonomy" id="121624"/>
    <lineage>
        <taxon>Eukaryota</taxon>
        <taxon>Fungi</taxon>
        <taxon>Dikarya</taxon>
        <taxon>Ascomycota</taxon>
        <taxon>Pezizomycotina</taxon>
        <taxon>Dothideomycetes</taxon>
        <taxon>Dothideomycetes incertae sedis</taxon>
        <taxon>Botryosphaeriales</taxon>
        <taxon>Phyllostictaceae</taxon>
        <taxon>Phyllosticta</taxon>
    </lineage>
</organism>
<evidence type="ECO:0000256" key="2">
    <source>
        <dbReference type="SAM" id="Phobius"/>
    </source>
</evidence>
<accession>A0ABR1YLJ8</accession>
<evidence type="ECO:0000256" key="1">
    <source>
        <dbReference type="SAM" id="MobiDB-lite"/>
    </source>
</evidence>
<proteinExistence type="predicted"/>
<comment type="caution">
    <text evidence="4">The sequence shown here is derived from an EMBL/GenBank/DDBJ whole genome shotgun (WGS) entry which is preliminary data.</text>
</comment>